<keyword evidence="2" id="KW-0732">Signal</keyword>
<reference evidence="3 4" key="1">
    <citation type="journal article" date="2012" name="J. Bacteriol.">
        <title>Complete Genome Sequence of Leptospirillum ferrooxidans Strain C2-3, Isolated from a Fresh Volcanic Ash Deposit on the Island of Miyake, Japan.</title>
        <authorList>
            <person name="Fujimura R."/>
            <person name="Sato Y."/>
            <person name="Nishizawa T."/>
            <person name="Oshima K."/>
            <person name="Kim S.-W."/>
            <person name="Hattori M."/>
            <person name="Kamijo T."/>
            <person name="Ohta H."/>
        </authorList>
    </citation>
    <scope>NUCLEOTIDE SEQUENCE [LARGE SCALE GENOMIC DNA]</scope>
    <source>
        <strain evidence="3 4">C2-3</strain>
    </source>
</reference>
<accession>I0IKN1</accession>
<dbReference type="AlphaFoldDB" id="I0IKN1"/>
<feature type="transmembrane region" description="Helical" evidence="1">
    <location>
        <begin position="137"/>
        <end position="159"/>
    </location>
</feature>
<evidence type="ECO:0000313" key="4">
    <source>
        <dbReference type="Proteomes" id="UP000007382"/>
    </source>
</evidence>
<dbReference type="HOGENOM" id="CLU_1089029_0_0_0"/>
<gene>
    <name evidence="3" type="ordered locus">LFE_0101</name>
</gene>
<dbReference type="RefSeq" id="WP_014448325.1">
    <property type="nucleotide sequence ID" value="NC_017094.1"/>
</dbReference>
<feature type="chain" id="PRO_5003628908" description="Lipoprotein" evidence="2">
    <location>
        <begin position="27"/>
        <end position="253"/>
    </location>
</feature>
<dbReference type="OrthoDB" id="9811477at2"/>
<feature type="signal peptide" evidence="2">
    <location>
        <begin position="1"/>
        <end position="26"/>
    </location>
</feature>
<name>I0IKN1_LEPFC</name>
<evidence type="ECO:0000256" key="1">
    <source>
        <dbReference type="SAM" id="Phobius"/>
    </source>
</evidence>
<keyword evidence="1" id="KW-0472">Membrane</keyword>
<evidence type="ECO:0000313" key="3">
    <source>
        <dbReference type="EMBL" id="BAM05830.1"/>
    </source>
</evidence>
<dbReference type="EMBL" id="AP012342">
    <property type="protein sequence ID" value="BAM05830.1"/>
    <property type="molecule type" value="Genomic_DNA"/>
</dbReference>
<keyword evidence="4" id="KW-1185">Reference proteome</keyword>
<evidence type="ECO:0008006" key="5">
    <source>
        <dbReference type="Google" id="ProtNLM"/>
    </source>
</evidence>
<proteinExistence type="predicted"/>
<dbReference type="PROSITE" id="PS51257">
    <property type="entry name" value="PROKAR_LIPOPROTEIN"/>
    <property type="match status" value="1"/>
</dbReference>
<keyword evidence="1" id="KW-1133">Transmembrane helix</keyword>
<evidence type="ECO:0000256" key="2">
    <source>
        <dbReference type="SAM" id="SignalP"/>
    </source>
</evidence>
<dbReference type="PATRIC" id="fig|1162668.3.peg.121"/>
<organism evidence="3 4">
    <name type="scientific">Leptospirillum ferrooxidans (strain C2-3)</name>
    <dbReference type="NCBI Taxonomy" id="1162668"/>
    <lineage>
        <taxon>Bacteria</taxon>
        <taxon>Pseudomonadati</taxon>
        <taxon>Nitrospirota</taxon>
        <taxon>Nitrospiria</taxon>
        <taxon>Nitrospirales</taxon>
        <taxon>Nitrospiraceae</taxon>
        <taxon>Leptospirillum</taxon>
    </lineage>
</organism>
<protein>
    <recommendedName>
        <fullName evidence="5">Lipoprotein</fullName>
    </recommendedName>
</protein>
<dbReference type="Proteomes" id="UP000007382">
    <property type="component" value="Chromosome"/>
</dbReference>
<dbReference type="KEGG" id="lfc:LFE_0101"/>
<reference evidence="4" key="2">
    <citation type="submission" date="2012-03" db="EMBL/GenBank/DDBJ databases">
        <title>The complete genome sequence of the pioneer microbe on fresh volcanic deposit, Leptospirillum ferrooxidans strain C2-3.</title>
        <authorList>
            <person name="Fujimura R."/>
            <person name="Sato Y."/>
            <person name="Nishizawa T."/>
            <person name="Nanba K."/>
            <person name="Oshima K."/>
            <person name="Hattori M."/>
            <person name="Kamijo T."/>
            <person name="Ohta H."/>
        </authorList>
    </citation>
    <scope>NUCLEOTIDE SEQUENCE [LARGE SCALE GENOMIC DNA]</scope>
    <source>
        <strain evidence="4">C2-3</strain>
    </source>
</reference>
<keyword evidence="1" id="KW-0812">Transmembrane</keyword>
<sequence>MRSTRYFRARLLAMVTLLSFSLTSCTSFYTAKPVPLSPPSQLTIHATVPKTNLLVGVRPYNTPHMIHKLFDHNGLWRMHILPLQMSFMSTDLRPTTFLIKSSYIVVDGHYYPSIVPNEAFDISWQAKHPYILVKQTFYYTGLILFTLVTLGLGSVIWVLPTPFGEPTPQNDPFGRDLTFKAFDKNVTLQSGALRGGFLYFSLPEKNMNLKGAQLVLHFSQKSPAPIERTLIIPLKPGLHLDNNLLKQIFHGFF</sequence>